<protein>
    <submittedName>
        <fullName evidence="1">Uncharacterized protein</fullName>
    </submittedName>
</protein>
<reference evidence="1 2" key="1">
    <citation type="submission" date="2020-03" db="EMBL/GenBank/DDBJ databases">
        <title>Whole genome sequencing of clinical and environmental type strains of Ochrobactrum.</title>
        <authorList>
            <person name="Dharne M."/>
        </authorList>
    </citation>
    <scope>NUCLEOTIDE SEQUENCE [LARGE SCALE GENOMIC DNA]</scope>
    <source>
        <strain evidence="1 2">CIP 109452</strain>
    </source>
</reference>
<comment type="caution">
    <text evidence="1">The sequence shown here is derived from an EMBL/GenBank/DDBJ whole genome shotgun (WGS) entry which is preliminary data.</text>
</comment>
<gene>
    <name evidence="1" type="ORF">HED55_07515</name>
</gene>
<evidence type="ECO:0000313" key="1">
    <source>
        <dbReference type="EMBL" id="NKC03254.1"/>
    </source>
</evidence>
<proteinExistence type="predicted"/>
<sequence>MAFVVHGAVAGNLPRFIEAALIEIKQMQPKARGWQISVFTHSCRDITQRDSCGHRFASKNTNMSLISSP</sequence>
<organism evidence="1 2">
    <name type="scientific">Brucella haematophila</name>
    <dbReference type="NCBI Taxonomy" id="419474"/>
    <lineage>
        <taxon>Bacteria</taxon>
        <taxon>Pseudomonadati</taxon>
        <taxon>Pseudomonadota</taxon>
        <taxon>Alphaproteobacteria</taxon>
        <taxon>Hyphomicrobiales</taxon>
        <taxon>Brucellaceae</taxon>
        <taxon>Brucella/Ochrobactrum group</taxon>
        <taxon>Brucella</taxon>
    </lineage>
</organism>
<evidence type="ECO:0000313" key="2">
    <source>
        <dbReference type="Proteomes" id="UP000704467"/>
    </source>
</evidence>
<dbReference type="Proteomes" id="UP000704467">
    <property type="component" value="Unassembled WGS sequence"/>
</dbReference>
<keyword evidence="2" id="KW-1185">Reference proteome</keyword>
<dbReference type="EMBL" id="JAAVLN010000001">
    <property type="protein sequence ID" value="NKC03254.1"/>
    <property type="molecule type" value="Genomic_DNA"/>
</dbReference>
<accession>A0ABX1DJV9</accession>
<name>A0ABX1DJV9_9HYPH</name>